<name>A0A315EQ67_9BURK</name>
<dbReference type="InterPro" id="IPR001753">
    <property type="entry name" value="Enoyl-CoA_hydra/iso"/>
</dbReference>
<evidence type="ECO:0008006" key="3">
    <source>
        <dbReference type="Google" id="ProtNLM"/>
    </source>
</evidence>
<comment type="caution">
    <text evidence="1">The sequence shown here is derived from an EMBL/GenBank/DDBJ whole genome shotgun (WGS) entry which is preliminary data.</text>
</comment>
<proteinExistence type="predicted"/>
<dbReference type="AlphaFoldDB" id="A0A315EQ67"/>
<dbReference type="GO" id="GO:0003824">
    <property type="term" value="F:catalytic activity"/>
    <property type="evidence" value="ECO:0007669"/>
    <property type="project" value="UniProtKB-ARBA"/>
</dbReference>
<dbReference type="InterPro" id="IPR029045">
    <property type="entry name" value="ClpP/crotonase-like_dom_sf"/>
</dbReference>
<accession>A0A315EQ67</accession>
<dbReference type="EMBL" id="NESP01000001">
    <property type="protein sequence ID" value="PUE60046.1"/>
    <property type="molecule type" value="Genomic_DNA"/>
</dbReference>
<dbReference type="Pfam" id="PF00378">
    <property type="entry name" value="ECH_1"/>
    <property type="match status" value="1"/>
</dbReference>
<evidence type="ECO:0000313" key="2">
    <source>
        <dbReference type="Proteomes" id="UP000251341"/>
    </source>
</evidence>
<keyword evidence="2" id="KW-1185">Reference proteome</keyword>
<dbReference type="Gene3D" id="3.90.226.10">
    <property type="entry name" value="2-enoyl-CoA Hydratase, Chain A, domain 1"/>
    <property type="match status" value="1"/>
</dbReference>
<dbReference type="Proteomes" id="UP000251341">
    <property type="component" value="Unassembled WGS sequence"/>
</dbReference>
<dbReference type="PANTHER" id="PTHR11941:SF54">
    <property type="entry name" value="ENOYL-COA HYDRATASE, MITOCHONDRIAL"/>
    <property type="match status" value="1"/>
</dbReference>
<dbReference type="RefSeq" id="WP_108359160.1">
    <property type="nucleotide sequence ID" value="NZ_NESP01000001.1"/>
</dbReference>
<dbReference type="SUPFAM" id="SSF52096">
    <property type="entry name" value="ClpP/crotonase"/>
    <property type="match status" value="1"/>
</dbReference>
<protein>
    <recommendedName>
        <fullName evidence="3">Enoyl-CoA hydratase</fullName>
    </recommendedName>
</protein>
<evidence type="ECO:0000313" key="1">
    <source>
        <dbReference type="EMBL" id="PUE60046.1"/>
    </source>
</evidence>
<organism evidence="1 2">
    <name type="scientific">Limnohabitans curvus</name>
    <dbReference type="NCBI Taxonomy" id="323423"/>
    <lineage>
        <taxon>Bacteria</taxon>
        <taxon>Pseudomonadati</taxon>
        <taxon>Pseudomonadota</taxon>
        <taxon>Betaproteobacteria</taxon>
        <taxon>Burkholderiales</taxon>
        <taxon>Comamonadaceae</taxon>
        <taxon>Limnohabitans</taxon>
    </lineage>
</organism>
<reference evidence="1 2" key="1">
    <citation type="submission" date="2017-04" db="EMBL/GenBank/DDBJ databases">
        <title>Unexpected and diverse lifestyles within the genus Limnohabitans.</title>
        <authorList>
            <person name="Kasalicky V."/>
            <person name="Mehrshad M."/>
            <person name="Andrei S.-A."/>
            <person name="Salcher M."/>
            <person name="Kratochvilova H."/>
            <person name="Simek K."/>
            <person name="Ghai R."/>
        </authorList>
    </citation>
    <scope>NUCLEOTIDE SEQUENCE [LARGE SCALE GENOMIC DNA]</scope>
    <source>
        <strain evidence="1 2">MWH-C5</strain>
    </source>
</reference>
<gene>
    <name evidence="1" type="ORF">B9Z44_10965</name>
</gene>
<sequence>MTEGSPTLTIEGATATLTLRRPSLRNSLTDDDLKALLAHVETLNRNMAVQVVVLRAETTGQKQAVFSAGYNVGGFDNDPMAPLFFEKIPEALERLRPVTICALNGSVYGGATDLVLACDFIVAQRGLSWRMPACALGLHYYPSGLRRYVSRLGLQATKRAFLLGQSMAFEDLETLGLFEALVEAEAFEASLETTVRTLCGMAPLALQATKKSLNDIAAGLYNEPALKERSRQSVYSQDFAEGRAAFAERRAPKFTGI</sequence>
<dbReference type="CDD" id="cd06558">
    <property type="entry name" value="crotonase-like"/>
    <property type="match status" value="1"/>
</dbReference>
<dbReference type="GO" id="GO:0006635">
    <property type="term" value="P:fatty acid beta-oxidation"/>
    <property type="evidence" value="ECO:0007669"/>
    <property type="project" value="TreeGrafter"/>
</dbReference>
<dbReference type="PANTHER" id="PTHR11941">
    <property type="entry name" value="ENOYL-COA HYDRATASE-RELATED"/>
    <property type="match status" value="1"/>
</dbReference>